<dbReference type="SUPFAM" id="SSF53167">
    <property type="entry name" value="Purine and uridine phosphorylases"/>
    <property type="match status" value="1"/>
</dbReference>
<dbReference type="GO" id="GO:0009116">
    <property type="term" value="P:nucleoside metabolic process"/>
    <property type="evidence" value="ECO:0007669"/>
    <property type="project" value="InterPro"/>
</dbReference>
<dbReference type="Gene3D" id="3.40.50.300">
    <property type="entry name" value="P-loop containing nucleotide triphosphate hydrolases"/>
    <property type="match status" value="1"/>
</dbReference>
<reference evidence="5" key="1">
    <citation type="submission" date="2022-11" db="EMBL/GenBank/DDBJ databases">
        <authorList>
            <person name="Petersen C."/>
        </authorList>
    </citation>
    <scope>NUCLEOTIDE SEQUENCE</scope>
    <source>
        <strain evidence="5">IBT 26290</strain>
    </source>
</reference>
<dbReference type="Pfam" id="PF24883">
    <property type="entry name" value="NPHP3_N"/>
    <property type="match status" value="1"/>
</dbReference>
<sequence length="1627" mass="184019">MSHYDKYTVGWICALSLEMAASNIMLDKTHNVLEQPQNDPNSYIYGEIGSHHIVIACLPDGVYGTISAANVAAQMTRTFRNLQYRFMVGIGAGIPSESTDIRLGDVVVSKPTSTFGGIVNYDSGKLFSSEFQRIGTLNKPPPDMLMALSKYRSLAEVDRIHESPIQQILSKVRGLKSGRGERFAAPSPKHDRLFQMDYEHESKDSSCHKCDSGKTVSRPQRKTTDPVVHYGIIASGDTLLKNATMREQLRLQYGALCVDMESAGLVDSFSCLVIRGISDYADSHKNNLWQPYAAVVAAAYTKSLLQSIPQRIITAPLQPAIEIGDGCVVLAPWEKFLRSLEEHNPLYERNRIQEQSGGVLKASCEWILSDHGYKTWETRKHNSLLWIHGEPGKGKTILSLGIIERLSKELPSGYLAYFFCQNPRFNQVTDILKGILHALLCENPSIEPQVYAKYARGGACTDSNEVFFLGEFFLFILNSLPAMPTFLLIDGLDVCQKDLQYLFYLVQQTLSQLPHVKWLISSRNDHNIARSASRIKPMTEISLELNDNRVSEAVESYLEWQTFEFFNANVSMLSRGQMLASLRSMSQGTYLWAQFACKELRSLPYDEQPRFFTETPTDLEDMYRMMIQKLEETLIPEDLDETIFLIHESARAYLRKKILGTISADMHAEIASQSIFYLSGNLQRDICNLRDPSISVEQVSTKCEKLKNIRYASLYWVDHLSQADALAENRAAQDRGNEIEKFLQNFFLPWVESIILLNCYSKGICMVKTLKRILQVMDTPNKDETPLPNLTLCEFQKHRFPDLYAFLNDAEKFMLWSRDVVEEAPLQLYISALAFAPRKSIIKLVFQDHLPPWFEFSNDLHDDWYQRPLVPMSPNPFRDSANFVTYACFSPDSNKILCGNERGQIQAWDVETLRVLGYCSLHSEPIIMIKCSHNGQLIASITESQIRVLSISDFESCVTLDGYPKAAKTLVFSQDSNLIAIACTDFRICVWCTRSGAIQAELAGHVKEIDTLEFIPCSRRLLSICVRKTAIMWDIDTEGQIWALEGYVKPHKLPAPSPGTTWPICTLKNNCVGIHDPFTAKAQWSSTSQLEVRFVLYRPLQLLVRVFSNGSVDVWNLRSFDLVFNTQTRYQSHVFLPDEVAVSPNARYLALGSRDGVDIWDCFTGTSKQDVLNWREESPKKFRPSIKYLPNNLSYVELYADLWKIDPSKIQPDLPVVPQSSQDPFEQFRVAIIHNRNISIRDRGNPERYVWLCGHISNVKTVTLSESGSFCLSTSEDGAAYLWEVPSLHLEPSLADPELCASPGSSNGHSFFSPDNKLFVTIAGDIRIDNVQQRKRIFHLRARDIEHGKFSNDSKYLVFFASSKYLGLWNAETNILEWVLPFEAGPQEVVHSPSWAWLPKCRILRCWGDDVNRKEDGHAKTIHTINFSANNRWLMTSDGETIRLRDPATGKLQSSFESASSSPLRHALFTSDGKYVISLEGERSTRLIEVETGTIVWTEQISTTCNTLHPNKGMGVVPVAALNSSLPCFSPPFSIIDGSTSKDYGPSAVLSPHDLLVAVRMGAESIHIRTVKKGELLCELKFSGQSILDFTFIDEGDKISVLLEFHDERELLIFKSRAGQLPDFRFL</sequence>
<feature type="repeat" description="WD" evidence="3">
    <location>
        <begin position="877"/>
        <end position="918"/>
    </location>
</feature>
<dbReference type="Gene3D" id="3.40.50.1580">
    <property type="entry name" value="Nucleoside phosphorylase domain"/>
    <property type="match status" value="1"/>
</dbReference>
<dbReference type="PROSITE" id="PS00678">
    <property type="entry name" value="WD_REPEATS_1"/>
    <property type="match status" value="1"/>
</dbReference>
<dbReference type="RefSeq" id="XP_056542118.1">
    <property type="nucleotide sequence ID" value="XM_056689689.1"/>
</dbReference>
<evidence type="ECO:0000259" key="4">
    <source>
        <dbReference type="PROSITE" id="PS50837"/>
    </source>
</evidence>
<name>A0A9W9HZT1_9EURO</name>
<dbReference type="Proteomes" id="UP001149163">
    <property type="component" value="Unassembled WGS sequence"/>
</dbReference>
<dbReference type="SMART" id="SM00320">
    <property type="entry name" value="WD40"/>
    <property type="match status" value="8"/>
</dbReference>
<dbReference type="GeneID" id="81428865"/>
<feature type="repeat" description="WD" evidence="3">
    <location>
        <begin position="1252"/>
        <end position="1285"/>
    </location>
</feature>
<keyword evidence="1 3" id="KW-0853">WD repeat</keyword>
<dbReference type="Pfam" id="PF00400">
    <property type="entry name" value="WD40"/>
    <property type="match status" value="1"/>
</dbReference>
<evidence type="ECO:0000313" key="5">
    <source>
        <dbReference type="EMBL" id="KAJ5160560.1"/>
    </source>
</evidence>
<dbReference type="InterPro" id="IPR011047">
    <property type="entry name" value="Quinoprotein_ADH-like_sf"/>
</dbReference>
<dbReference type="PROSITE" id="PS50294">
    <property type="entry name" value="WD_REPEATS_REGION"/>
    <property type="match status" value="1"/>
</dbReference>
<dbReference type="InterPro" id="IPR053137">
    <property type="entry name" value="NLR-like"/>
</dbReference>
<dbReference type="InterPro" id="IPR019775">
    <property type="entry name" value="WD40_repeat_CS"/>
</dbReference>
<evidence type="ECO:0000313" key="6">
    <source>
        <dbReference type="Proteomes" id="UP001149163"/>
    </source>
</evidence>
<proteinExistence type="predicted"/>
<dbReference type="EMBL" id="JAPQKN010000004">
    <property type="protein sequence ID" value="KAJ5160560.1"/>
    <property type="molecule type" value="Genomic_DNA"/>
</dbReference>
<keyword evidence="6" id="KW-1185">Reference proteome</keyword>
<dbReference type="OrthoDB" id="674604at2759"/>
<dbReference type="GO" id="GO:0003824">
    <property type="term" value="F:catalytic activity"/>
    <property type="evidence" value="ECO:0007669"/>
    <property type="project" value="InterPro"/>
</dbReference>
<comment type="caution">
    <text evidence="5">The sequence shown here is derived from an EMBL/GenBank/DDBJ whole genome shotgun (WGS) entry which is preliminary data.</text>
</comment>
<dbReference type="InterPro" id="IPR035994">
    <property type="entry name" value="Nucleoside_phosphorylase_sf"/>
</dbReference>
<dbReference type="PANTHER" id="PTHR46082">
    <property type="entry name" value="ATP/GTP-BINDING PROTEIN-RELATED"/>
    <property type="match status" value="1"/>
</dbReference>
<organism evidence="5 6">
    <name type="scientific">Penicillium canariense</name>
    <dbReference type="NCBI Taxonomy" id="189055"/>
    <lineage>
        <taxon>Eukaryota</taxon>
        <taxon>Fungi</taxon>
        <taxon>Dikarya</taxon>
        <taxon>Ascomycota</taxon>
        <taxon>Pezizomycotina</taxon>
        <taxon>Eurotiomycetes</taxon>
        <taxon>Eurotiomycetidae</taxon>
        <taxon>Eurotiales</taxon>
        <taxon>Aspergillaceae</taxon>
        <taxon>Penicillium</taxon>
    </lineage>
</organism>
<evidence type="ECO:0000256" key="2">
    <source>
        <dbReference type="ARBA" id="ARBA00022737"/>
    </source>
</evidence>
<reference evidence="5" key="2">
    <citation type="journal article" date="2023" name="IMA Fungus">
        <title>Comparative genomic study of the Penicillium genus elucidates a diverse pangenome and 15 lateral gene transfer events.</title>
        <authorList>
            <person name="Petersen C."/>
            <person name="Sorensen T."/>
            <person name="Nielsen M.R."/>
            <person name="Sondergaard T.E."/>
            <person name="Sorensen J.L."/>
            <person name="Fitzpatrick D.A."/>
            <person name="Frisvad J.C."/>
            <person name="Nielsen K.L."/>
        </authorList>
    </citation>
    <scope>NUCLEOTIDE SEQUENCE</scope>
    <source>
        <strain evidence="5">IBT 26290</strain>
    </source>
</reference>
<dbReference type="SUPFAM" id="SSF50978">
    <property type="entry name" value="WD40 repeat-like"/>
    <property type="match status" value="1"/>
</dbReference>
<accession>A0A9W9HZT1</accession>
<protein>
    <recommendedName>
        <fullName evidence="4">NACHT domain-containing protein</fullName>
    </recommendedName>
</protein>
<dbReference type="InterPro" id="IPR015943">
    <property type="entry name" value="WD40/YVTN_repeat-like_dom_sf"/>
</dbReference>
<dbReference type="InterPro" id="IPR007111">
    <property type="entry name" value="NACHT_NTPase"/>
</dbReference>
<dbReference type="InterPro" id="IPR036322">
    <property type="entry name" value="WD40_repeat_dom_sf"/>
</dbReference>
<dbReference type="SUPFAM" id="SSF52540">
    <property type="entry name" value="P-loop containing nucleoside triphosphate hydrolases"/>
    <property type="match status" value="1"/>
</dbReference>
<dbReference type="InterPro" id="IPR001680">
    <property type="entry name" value="WD40_rpt"/>
</dbReference>
<dbReference type="InterPro" id="IPR056884">
    <property type="entry name" value="NPHP3-like_N"/>
</dbReference>
<dbReference type="SUPFAM" id="SSF50998">
    <property type="entry name" value="Quinoprotein alcohol dehydrogenase-like"/>
    <property type="match status" value="1"/>
</dbReference>
<evidence type="ECO:0000256" key="1">
    <source>
        <dbReference type="ARBA" id="ARBA00022574"/>
    </source>
</evidence>
<dbReference type="PROSITE" id="PS50082">
    <property type="entry name" value="WD_REPEATS_2"/>
    <property type="match status" value="2"/>
</dbReference>
<dbReference type="PANTHER" id="PTHR46082:SF11">
    <property type="entry name" value="AAA+ ATPASE DOMAIN-CONTAINING PROTEIN-RELATED"/>
    <property type="match status" value="1"/>
</dbReference>
<evidence type="ECO:0000256" key="3">
    <source>
        <dbReference type="PROSITE-ProRule" id="PRU00221"/>
    </source>
</evidence>
<dbReference type="InterPro" id="IPR027417">
    <property type="entry name" value="P-loop_NTPase"/>
</dbReference>
<gene>
    <name evidence="5" type="ORF">N7482_007564</name>
</gene>
<dbReference type="Gene3D" id="2.130.10.10">
    <property type="entry name" value="YVTN repeat-like/Quinoprotein amine dehydrogenase"/>
    <property type="match status" value="3"/>
</dbReference>
<feature type="domain" description="NACHT" evidence="4">
    <location>
        <begin position="383"/>
        <end position="525"/>
    </location>
</feature>
<dbReference type="PROSITE" id="PS50837">
    <property type="entry name" value="NACHT"/>
    <property type="match status" value="1"/>
</dbReference>
<keyword evidence="2" id="KW-0677">Repeat</keyword>